<keyword evidence="1" id="KW-0378">Hydrolase</keyword>
<reference evidence="4 5" key="1">
    <citation type="submission" date="2020-06" db="EMBL/GenBank/DDBJ databases">
        <authorList>
            <person name="Jo H."/>
        </authorList>
    </citation>
    <scope>NUCLEOTIDE SEQUENCE [LARGE SCALE GENOMIC DNA]</scope>
    <source>
        <strain evidence="4 5">I46</strain>
    </source>
</reference>
<evidence type="ECO:0000259" key="3">
    <source>
        <dbReference type="SMART" id="SM00331"/>
    </source>
</evidence>
<accession>A0A7D5ESD4</accession>
<name>A0A7D5ESD4_9MICO</name>
<feature type="transmembrane region" description="Helical" evidence="2">
    <location>
        <begin position="61"/>
        <end position="79"/>
    </location>
</feature>
<evidence type="ECO:0000313" key="4">
    <source>
        <dbReference type="EMBL" id="QLD11885.1"/>
    </source>
</evidence>
<keyword evidence="2" id="KW-1133">Transmembrane helix</keyword>
<dbReference type="Pfam" id="PF07228">
    <property type="entry name" value="SpoIIE"/>
    <property type="match status" value="1"/>
</dbReference>
<dbReference type="Gene3D" id="3.60.40.10">
    <property type="entry name" value="PPM-type phosphatase domain"/>
    <property type="match status" value="1"/>
</dbReference>
<sequence length="432" mass="45352">MTSAPPDTRAAVLDTAPVILAPARRSWEPFARQSIITAFVVGAAIASAATPWLSVTDASRMWQGAALALALLLVAGLMVRSPALRRAEIVIPIGDFIAVGLLRFGTGDSQSVFLAIIVLPVIWIAAGPGRWRILVPLAGTCATLLLPMVLAPGHGITVSETVRLVIAVLVYAAAGAVVNELSRRSLQKLTMSQWHRRLAEAEVSQAAVVQRSLQPVDGSSLPSRFRVAGACVPARTVGGDFYDWYATLDGGTAFTLGDVMGKGVGPGMIAAAVRTVIRSSVDEPDPATAVRRAAVGLDTGPTAAIGAQFTTCFHARISLDGTLRWVDAGHGLTVVRSADGTTVFLRSGHLPIGVGSNWTSSEVALQPGDSVISVSDGVLDLFGGSLDSIDLYREFIEGRDDIQTIVDELVARATRAEQEDDVTVIAMTWGEA</sequence>
<dbReference type="PANTHER" id="PTHR43156:SF2">
    <property type="entry name" value="STAGE II SPORULATION PROTEIN E"/>
    <property type="match status" value="1"/>
</dbReference>
<feature type="transmembrane region" description="Helical" evidence="2">
    <location>
        <begin position="34"/>
        <end position="55"/>
    </location>
</feature>
<feature type="transmembrane region" description="Helical" evidence="2">
    <location>
        <begin position="110"/>
        <end position="126"/>
    </location>
</feature>
<evidence type="ECO:0000313" key="5">
    <source>
        <dbReference type="Proteomes" id="UP000509638"/>
    </source>
</evidence>
<dbReference type="PANTHER" id="PTHR43156">
    <property type="entry name" value="STAGE II SPORULATION PROTEIN E-RELATED"/>
    <property type="match status" value="1"/>
</dbReference>
<keyword evidence="2" id="KW-0472">Membrane</keyword>
<dbReference type="InterPro" id="IPR052016">
    <property type="entry name" value="Bact_Sigma-Reg"/>
</dbReference>
<evidence type="ECO:0000256" key="1">
    <source>
        <dbReference type="ARBA" id="ARBA00022801"/>
    </source>
</evidence>
<dbReference type="EMBL" id="CP058316">
    <property type="protein sequence ID" value="QLD11885.1"/>
    <property type="molecule type" value="Genomic_DNA"/>
</dbReference>
<dbReference type="SMART" id="SM00331">
    <property type="entry name" value="PP2C_SIG"/>
    <property type="match status" value="1"/>
</dbReference>
<dbReference type="RefSeq" id="WP_178012200.1">
    <property type="nucleotide sequence ID" value="NZ_CP058316.1"/>
</dbReference>
<feature type="transmembrane region" description="Helical" evidence="2">
    <location>
        <begin position="162"/>
        <end position="181"/>
    </location>
</feature>
<dbReference type="Proteomes" id="UP000509638">
    <property type="component" value="Chromosome"/>
</dbReference>
<dbReference type="InterPro" id="IPR001932">
    <property type="entry name" value="PPM-type_phosphatase-like_dom"/>
</dbReference>
<organism evidence="4 5">
    <name type="scientific">Microbacterium oleivorans</name>
    <dbReference type="NCBI Taxonomy" id="273677"/>
    <lineage>
        <taxon>Bacteria</taxon>
        <taxon>Bacillati</taxon>
        <taxon>Actinomycetota</taxon>
        <taxon>Actinomycetes</taxon>
        <taxon>Micrococcales</taxon>
        <taxon>Microbacteriaceae</taxon>
        <taxon>Microbacterium</taxon>
    </lineage>
</organism>
<feature type="domain" description="PPM-type phosphatase" evidence="3">
    <location>
        <begin position="222"/>
        <end position="429"/>
    </location>
</feature>
<keyword evidence="2" id="KW-0812">Transmembrane</keyword>
<feature type="transmembrane region" description="Helical" evidence="2">
    <location>
        <begin position="133"/>
        <end position="150"/>
    </location>
</feature>
<dbReference type="AlphaFoldDB" id="A0A7D5ESD4"/>
<dbReference type="GO" id="GO:0016791">
    <property type="term" value="F:phosphatase activity"/>
    <property type="evidence" value="ECO:0007669"/>
    <property type="project" value="TreeGrafter"/>
</dbReference>
<protein>
    <submittedName>
        <fullName evidence="4">Serine/threonine-protein phosphatase</fullName>
    </submittedName>
</protein>
<dbReference type="InterPro" id="IPR036457">
    <property type="entry name" value="PPM-type-like_dom_sf"/>
</dbReference>
<dbReference type="SUPFAM" id="SSF81606">
    <property type="entry name" value="PP2C-like"/>
    <property type="match status" value="1"/>
</dbReference>
<proteinExistence type="predicted"/>
<evidence type="ECO:0000256" key="2">
    <source>
        <dbReference type="SAM" id="Phobius"/>
    </source>
</evidence>
<gene>
    <name evidence="4" type="ORF">HW566_08965</name>
</gene>